<accession>A0A0C1Y5N8</accession>
<dbReference type="AlphaFoldDB" id="A0A0C1Y5N8"/>
<evidence type="ECO:0000313" key="1">
    <source>
        <dbReference type="EMBL" id="NEV68773.1"/>
    </source>
</evidence>
<dbReference type="Pfam" id="PF08852">
    <property type="entry name" value="DUF1822"/>
    <property type="match status" value="1"/>
</dbReference>
<dbReference type="EMBL" id="JTHE02000003">
    <property type="protein sequence ID" value="NEV68773.1"/>
    <property type="molecule type" value="Genomic_DNA"/>
</dbReference>
<reference evidence="1" key="3">
    <citation type="submission" date="2020-02" db="EMBL/GenBank/DDBJ databases">
        <authorList>
            <person name="Sarangi A.N."/>
            <person name="Ghosh S."/>
            <person name="Mukherjee M."/>
            <person name="Tripathy S."/>
        </authorList>
    </citation>
    <scope>NUCLEOTIDE SEQUENCE</scope>
    <source>
        <strain evidence="1">BDU141951</strain>
    </source>
</reference>
<dbReference type="InterPro" id="IPR014951">
    <property type="entry name" value="DUF1822"/>
</dbReference>
<organism evidence="1">
    <name type="scientific">Lyngbya confervoides BDU141951</name>
    <dbReference type="NCBI Taxonomy" id="1574623"/>
    <lineage>
        <taxon>Bacteria</taxon>
        <taxon>Bacillati</taxon>
        <taxon>Cyanobacteriota</taxon>
        <taxon>Cyanophyceae</taxon>
        <taxon>Oscillatoriophycideae</taxon>
        <taxon>Oscillatoriales</taxon>
        <taxon>Microcoleaceae</taxon>
        <taxon>Lyngbya</taxon>
    </lineage>
</organism>
<proteinExistence type="predicted"/>
<reference evidence="1" key="1">
    <citation type="submission" date="2014-11" db="EMBL/GenBank/DDBJ databases">
        <authorList>
            <person name="Malar M.C."/>
            <person name="Sen D."/>
            <person name="Tripathy S."/>
        </authorList>
    </citation>
    <scope>NUCLEOTIDE SEQUENCE</scope>
    <source>
        <strain evidence="1">BDU141951</strain>
    </source>
</reference>
<comment type="caution">
    <text evidence="1">The sequence shown here is derived from an EMBL/GenBank/DDBJ whole genome shotgun (WGS) entry which is preliminary data.</text>
</comment>
<name>A0A0C1Y5N8_9CYAN</name>
<gene>
    <name evidence="1" type="ORF">QQ91_016845</name>
</gene>
<protein>
    <submittedName>
        <fullName evidence="1">DUF1822 family protein</fullName>
    </submittedName>
</protein>
<reference evidence="1" key="2">
    <citation type="journal article" date="2015" name="Genome Announc.">
        <title>Draft Genome Sequence of Filamentous Marine Cyanobacterium Lyngbya confervoides Strain BDU141951.</title>
        <authorList>
            <person name="Chandrababunaidu M.M."/>
            <person name="Sen D."/>
            <person name="Tripathy S."/>
        </authorList>
    </citation>
    <scope>NUCLEOTIDE SEQUENCE</scope>
    <source>
        <strain evidence="1">BDU141951</strain>
    </source>
</reference>
<sequence>MSVVFDNPVQPMLAIPPDLAAWQQCVTLPDPTDRWRTYLHRLVGAALQAWMQEESGQSAQFWPSNHPADVWQLVDGLALTLGVQRIVVVLSETIDAATLQVPQEWVDIPDWVADYYLAAHVDVDEQRLVLWGYTTHAQVKTQGTYAASERTYTLSDTDLIQDFSVFWVAQQLEQLQPAAIAALPLLPTAQAEQLVERLTRAATPRFEIPFEQWGALLSDGRWRRQLVQQRQGRVPVDLGRWVSQVFEPGWRSLESLLPQTSSLAFRAAVMSSEMISRGKRIGLNAASGEFVLVLRIEPVEENRRRIQVQLFPADAAVLPARVTLALDLPETAERLQTVQAEAHDNFIQLPSFRCPPGQGFRVSVQLADAIFLEDFVS</sequence>